<gene>
    <name evidence="2" type="ORF">EYF80_007005</name>
</gene>
<keyword evidence="3" id="KW-1185">Reference proteome</keyword>
<dbReference type="EMBL" id="SRLO01000037">
    <property type="protein sequence ID" value="TNN82764.1"/>
    <property type="molecule type" value="Genomic_DNA"/>
</dbReference>
<name>A0A4Z2IYY9_9TELE</name>
<reference evidence="2 3" key="1">
    <citation type="submission" date="2019-03" db="EMBL/GenBank/DDBJ databases">
        <title>First draft genome of Liparis tanakae, snailfish: a comprehensive survey of snailfish specific genes.</title>
        <authorList>
            <person name="Kim W."/>
            <person name="Song I."/>
            <person name="Jeong J.-H."/>
            <person name="Kim D."/>
            <person name="Kim S."/>
            <person name="Ryu S."/>
            <person name="Song J.Y."/>
            <person name="Lee S.K."/>
        </authorList>
    </citation>
    <scope>NUCLEOTIDE SEQUENCE [LARGE SCALE GENOMIC DNA]</scope>
    <source>
        <tissue evidence="2">Muscle</tissue>
    </source>
</reference>
<dbReference type="Proteomes" id="UP000314294">
    <property type="component" value="Unassembled WGS sequence"/>
</dbReference>
<organism evidence="2 3">
    <name type="scientific">Liparis tanakae</name>
    <name type="common">Tanaka's snailfish</name>
    <dbReference type="NCBI Taxonomy" id="230148"/>
    <lineage>
        <taxon>Eukaryota</taxon>
        <taxon>Metazoa</taxon>
        <taxon>Chordata</taxon>
        <taxon>Craniata</taxon>
        <taxon>Vertebrata</taxon>
        <taxon>Euteleostomi</taxon>
        <taxon>Actinopterygii</taxon>
        <taxon>Neopterygii</taxon>
        <taxon>Teleostei</taxon>
        <taxon>Neoteleostei</taxon>
        <taxon>Acanthomorphata</taxon>
        <taxon>Eupercaria</taxon>
        <taxon>Perciformes</taxon>
        <taxon>Cottioidei</taxon>
        <taxon>Cottales</taxon>
        <taxon>Liparidae</taxon>
        <taxon>Liparis</taxon>
    </lineage>
</organism>
<evidence type="ECO:0000313" key="2">
    <source>
        <dbReference type="EMBL" id="TNN82764.1"/>
    </source>
</evidence>
<feature type="chain" id="PRO_5021231149" description="Secreted protein" evidence="1">
    <location>
        <begin position="20"/>
        <end position="63"/>
    </location>
</feature>
<evidence type="ECO:0000313" key="3">
    <source>
        <dbReference type="Proteomes" id="UP000314294"/>
    </source>
</evidence>
<protein>
    <recommendedName>
        <fullName evidence="4">Secreted protein</fullName>
    </recommendedName>
</protein>
<comment type="caution">
    <text evidence="2">The sequence shown here is derived from an EMBL/GenBank/DDBJ whole genome shotgun (WGS) entry which is preliminary data.</text>
</comment>
<evidence type="ECO:0008006" key="4">
    <source>
        <dbReference type="Google" id="ProtNLM"/>
    </source>
</evidence>
<sequence length="63" mass="6865">MQPLKWLVWTSSHLFAAAARTIQCKASVDAREGKGREGKGREGKALLLWNQWGGVGTLATGLR</sequence>
<proteinExistence type="predicted"/>
<dbReference type="AlphaFoldDB" id="A0A4Z2IYY9"/>
<accession>A0A4Z2IYY9</accession>
<evidence type="ECO:0000256" key="1">
    <source>
        <dbReference type="SAM" id="SignalP"/>
    </source>
</evidence>
<feature type="signal peptide" evidence="1">
    <location>
        <begin position="1"/>
        <end position="19"/>
    </location>
</feature>
<keyword evidence="1" id="KW-0732">Signal</keyword>